<dbReference type="GO" id="GO:0016787">
    <property type="term" value="F:hydrolase activity"/>
    <property type="evidence" value="ECO:0007669"/>
    <property type="project" value="UniProtKB-KW"/>
</dbReference>
<keyword evidence="2" id="KW-0812">Transmembrane</keyword>
<dbReference type="PANTHER" id="PTHR47406:SF2">
    <property type="entry name" value="ALPHA GLUCURONIDASE N-TERMINAL DOMAIN-CONTAINING PROTEIN"/>
    <property type="match status" value="1"/>
</dbReference>
<protein>
    <recommendedName>
        <fullName evidence="5">Alpha glucuronidase N-terminal domain-containing protein</fullName>
    </recommendedName>
</protein>
<evidence type="ECO:0008006" key="5">
    <source>
        <dbReference type="Google" id="ProtNLM"/>
    </source>
</evidence>
<accession>A2EH48</accession>
<gene>
    <name evidence="3" type="ORF">TVAG_115750</name>
</gene>
<dbReference type="AlphaFoldDB" id="A2EH48"/>
<keyword evidence="1" id="KW-0378">Hydrolase</keyword>
<name>A2EH48_TRIV3</name>
<dbReference type="InParanoid" id="A2EH48"/>
<sequence length="1086" mass="125019">MFAFLLLKSCISKDVIIAEKGMKGFKCMYPAKSDKNPDVWRYYHGCDELSKGMLKITGSKMDIITDASNETQNLILVGPTKLSPKNQYTPTEKGIDFFEIRFHNGNLAITGNWYGFLYGCFELLEKFGGVRFYTSWMYVYPPADTFKVPEDVNIISKSPFIFREFWSTDFTYTNWLEKSRGNVYMSEYYGCESFGPLMVSDKYPLDKYPSRFALLSNGQRSGWVPCLSDDLTFQIFMEKILADLRKREVYLIDVSQSDTNDHCLCERCMAKFHQYGDRYSGVNLWFINKIATALESEFPNVLIRTFAWAFTLDAPKNIKAHKNVIIRITPIMNDYGHPFDGNFTEVNRHLIKEIEAWKSIANRFYVWEYSTNFPHIMSFHPNYHTIAPNMKMYARYRFKGVGSQDANHVFVNPQGQYIPRFHSDMQEYKAYLTMKLLWDPEQDEEYLVNDFINGFYGPSAAPYVRQILDDTKNLMFNDYKNYELQTHHDARIWFIPQEYIDHLKNLWDLAIKASELDRKKDPRYIYNTKMSQLSTLYTQFMIYKDQTVKPYIKDGKVYIGGNEKLTYAAKTMMERCPGPFVINETSKGACAFTFSPGNDASTRTLIKQYSEGVYVDVIKSGDITAVSAGKSVIDGKIISLKKGNTEFLHSDEGIYFCYVTTSAGIYQQYSLDHQLKGKTELTVTYTAGSTAKNYISTKKYTATSEGINFDVQYTRTGDFKEMRPIMMVTLDLNDGTFVGYKIGNKEWKSHQLMNNMEFDHCGGTLDGIGEVTVIDPVSRKGVEIKVPNYFESVVIHMNRTSQKVRLSFVGNYISETKYFVVDHHFEIHPFEKYINAPSFTKSFDSTTHDPKIRYGYAKGDKFIIPDFMYNYGNSKDQLRSVSDPLSFTGVSMEVGHSGWPLMYLNPQNKYPYYFFKHGSYSANMTVRCVGPTKQNPAYAVYGYSHHYDSNYDFWFINPNDFGDGYKVLKMPKTLVNHRVEYGVINKPNCCEHMYLSDFSFIVEEPPTPDPVKSWPEQSLNKVKLTNHSDSSMNGNHSKKWIPAVISVVAIIVIAAIVVGVIFIVKKKKSNGSNAGEERNEIHLSVA</sequence>
<proteinExistence type="predicted"/>
<evidence type="ECO:0000256" key="2">
    <source>
        <dbReference type="SAM" id="Phobius"/>
    </source>
</evidence>
<evidence type="ECO:0000256" key="1">
    <source>
        <dbReference type="ARBA" id="ARBA00022801"/>
    </source>
</evidence>
<reference evidence="3" key="2">
    <citation type="journal article" date="2007" name="Science">
        <title>Draft genome sequence of the sexually transmitted pathogen Trichomonas vaginalis.</title>
        <authorList>
            <person name="Carlton J.M."/>
            <person name="Hirt R.P."/>
            <person name="Silva J.C."/>
            <person name="Delcher A.L."/>
            <person name="Schatz M."/>
            <person name="Zhao Q."/>
            <person name="Wortman J.R."/>
            <person name="Bidwell S.L."/>
            <person name="Alsmark U.C.M."/>
            <person name="Besteiro S."/>
            <person name="Sicheritz-Ponten T."/>
            <person name="Noel C.J."/>
            <person name="Dacks J.B."/>
            <person name="Foster P.G."/>
            <person name="Simillion C."/>
            <person name="Van de Peer Y."/>
            <person name="Miranda-Saavedra D."/>
            <person name="Barton G.J."/>
            <person name="Westrop G.D."/>
            <person name="Mueller S."/>
            <person name="Dessi D."/>
            <person name="Fiori P.L."/>
            <person name="Ren Q."/>
            <person name="Paulsen I."/>
            <person name="Zhang H."/>
            <person name="Bastida-Corcuera F.D."/>
            <person name="Simoes-Barbosa A."/>
            <person name="Brown M.T."/>
            <person name="Hayes R.D."/>
            <person name="Mukherjee M."/>
            <person name="Okumura C.Y."/>
            <person name="Schneider R."/>
            <person name="Smith A.J."/>
            <person name="Vanacova S."/>
            <person name="Villalvazo M."/>
            <person name="Haas B.J."/>
            <person name="Pertea M."/>
            <person name="Feldblyum T.V."/>
            <person name="Utterback T.R."/>
            <person name="Shu C.L."/>
            <person name="Osoegawa K."/>
            <person name="de Jong P.J."/>
            <person name="Hrdy I."/>
            <person name="Horvathova L."/>
            <person name="Zubacova Z."/>
            <person name="Dolezal P."/>
            <person name="Malik S.B."/>
            <person name="Logsdon J.M. Jr."/>
            <person name="Henze K."/>
            <person name="Gupta A."/>
            <person name="Wang C.C."/>
            <person name="Dunne R.L."/>
            <person name="Upcroft J.A."/>
            <person name="Upcroft P."/>
            <person name="White O."/>
            <person name="Salzberg S.L."/>
            <person name="Tang P."/>
            <person name="Chiu C.-H."/>
            <person name="Lee Y.-S."/>
            <person name="Embley T.M."/>
            <person name="Coombs G.H."/>
            <person name="Mottram J.C."/>
            <person name="Tachezy J."/>
            <person name="Fraser-Liggett C.M."/>
            <person name="Johnson P.J."/>
        </authorList>
    </citation>
    <scope>NUCLEOTIDE SEQUENCE [LARGE SCALE GENOMIC DNA]</scope>
    <source>
        <strain evidence="3">G3</strain>
    </source>
</reference>
<dbReference type="Pfam" id="PF16126">
    <property type="entry name" value="DUF4838"/>
    <property type="match status" value="1"/>
</dbReference>
<dbReference type="InterPro" id="IPR032287">
    <property type="entry name" value="DUF4838"/>
</dbReference>
<dbReference type="eggNOG" id="ENOG502STPH">
    <property type="taxonomic scope" value="Eukaryota"/>
</dbReference>
<keyword evidence="2" id="KW-1133">Transmembrane helix</keyword>
<dbReference type="RefSeq" id="XP_001320239.1">
    <property type="nucleotide sequence ID" value="XM_001320204.1"/>
</dbReference>
<evidence type="ECO:0000313" key="4">
    <source>
        <dbReference type="Proteomes" id="UP000001542"/>
    </source>
</evidence>
<evidence type="ECO:0000313" key="3">
    <source>
        <dbReference type="EMBL" id="EAY08016.1"/>
    </source>
</evidence>
<dbReference type="EMBL" id="DS113387">
    <property type="protein sequence ID" value="EAY08016.1"/>
    <property type="molecule type" value="Genomic_DNA"/>
</dbReference>
<feature type="transmembrane region" description="Helical" evidence="2">
    <location>
        <begin position="1040"/>
        <end position="1064"/>
    </location>
</feature>
<dbReference type="PANTHER" id="PTHR47406">
    <property type="entry name" value="COAGULATION FACTOR 5/8 TYPE, C-TERMINAL"/>
    <property type="match status" value="1"/>
</dbReference>
<dbReference type="VEuPathDB" id="TrichDB:TVAG_115750"/>
<reference evidence="3" key="1">
    <citation type="submission" date="2006-10" db="EMBL/GenBank/DDBJ databases">
        <authorList>
            <person name="Amadeo P."/>
            <person name="Zhao Q."/>
            <person name="Wortman J."/>
            <person name="Fraser-Liggett C."/>
            <person name="Carlton J."/>
        </authorList>
    </citation>
    <scope>NUCLEOTIDE SEQUENCE</scope>
    <source>
        <strain evidence="3">G3</strain>
    </source>
</reference>
<dbReference type="InterPro" id="IPR029018">
    <property type="entry name" value="Hex-like_dom2"/>
</dbReference>
<dbReference type="Proteomes" id="UP000001542">
    <property type="component" value="Unassembled WGS sequence"/>
</dbReference>
<dbReference type="KEGG" id="tva:4765912"/>
<dbReference type="Gene3D" id="3.30.379.10">
    <property type="entry name" value="Chitobiase/beta-hexosaminidase domain 2-like"/>
    <property type="match status" value="1"/>
</dbReference>
<keyword evidence="4" id="KW-1185">Reference proteome</keyword>
<organism evidence="3 4">
    <name type="scientific">Trichomonas vaginalis (strain ATCC PRA-98 / G3)</name>
    <dbReference type="NCBI Taxonomy" id="412133"/>
    <lineage>
        <taxon>Eukaryota</taxon>
        <taxon>Metamonada</taxon>
        <taxon>Parabasalia</taxon>
        <taxon>Trichomonadida</taxon>
        <taxon>Trichomonadidae</taxon>
        <taxon>Trichomonas</taxon>
    </lineage>
</organism>
<dbReference type="VEuPathDB" id="TrichDB:TVAGG3_0439670"/>
<keyword evidence="2" id="KW-0472">Membrane</keyword>